<accession>A0A9W6V5J2</accession>
<dbReference type="SMART" id="SM00060">
    <property type="entry name" value="FN3"/>
    <property type="match status" value="1"/>
</dbReference>
<keyword evidence="6" id="KW-1185">Reference proteome</keyword>
<dbReference type="Pfam" id="PF05257">
    <property type="entry name" value="CHAP"/>
    <property type="match status" value="1"/>
</dbReference>
<name>A0A9W6V5J2_9PSEU</name>
<dbReference type="EMBL" id="BSSD01000001">
    <property type="protein sequence ID" value="GLW90410.1"/>
    <property type="molecule type" value="Genomic_DNA"/>
</dbReference>
<dbReference type="Proteomes" id="UP001165042">
    <property type="component" value="Unassembled WGS sequence"/>
</dbReference>
<dbReference type="InterPro" id="IPR036116">
    <property type="entry name" value="FN3_sf"/>
</dbReference>
<evidence type="ECO:0000256" key="2">
    <source>
        <dbReference type="ARBA" id="ARBA00023326"/>
    </source>
</evidence>
<dbReference type="InterPro" id="IPR007921">
    <property type="entry name" value="CHAP_dom"/>
</dbReference>
<dbReference type="SUPFAM" id="SSF54001">
    <property type="entry name" value="Cysteine proteinases"/>
    <property type="match status" value="1"/>
</dbReference>
<keyword evidence="2" id="KW-0119">Carbohydrate metabolism</keyword>
<keyword evidence="2" id="KW-0624">Polysaccharide degradation</keyword>
<dbReference type="Gene3D" id="2.60.40.10">
    <property type="entry name" value="Immunoglobulins"/>
    <property type="match status" value="1"/>
</dbReference>
<evidence type="ECO:0000313" key="5">
    <source>
        <dbReference type="EMBL" id="GLW90410.1"/>
    </source>
</evidence>
<dbReference type="GO" id="GO:0016798">
    <property type="term" value="F:hydrolase activity, acting on glycosyl bonds"/>
    <property type="evidence" value="ECO:0007669"/>
    <property type="project" value="UniProtKB-KW"/>
</dbReference>
<sequence length="635" mass="67186">MTAGAASTKLCTGYAGCSAAGYGDGGYGAASGTSYWGMVSGHNCTNYAAYRLIRGGVDASYLRGNGMAYQWRDQARRWGVAVNGTPARGAIAWWAANSGGSGQAGHVAYVEQVGDGSILVSEDNYGGDFHWRRLTLGSYYPTAFLHFEGDPAPQPPSPTPAPAAPGEIKVLDHGSRVTLGWGAVPGAQDYLVYRNGVTWATTAQPTYLDTRVSPGQAYHYAVRARNSSGVSGAALVRARTATESADRAHLSTAAGPALCGRSGNADWQSLVCSVWTSAGWVSSHSPRGDWAYPDDRTWLTGVDGSASYCGLVGSGDQIRCDRFDGTAWTTAISPRLDVGYPENRAFLSTSTGLALCGRSGNADWQSLICTTLTPSGWVSTNSPRGDWGYADDRTWVTGRDGTVSYCGLVGTGDQVRCDRFDGVAWSTAISAPVDVAYPENRTFLPTASGPALCGRSGNADWQSLTCTTLTPSGWVSTHSPAGDWAYPEDRAWLTDHDGSVSYCGLVGSGDQIRCDRFDGAAWSTAISAPVDVAYPENRAFLSTSTGPALCGRSGNADWQSLICTTLTPSGWVSTNSPRGDWGYDTDRSWSRTPDSSISYCRRVGAGDQITCDRLVGSTWTTSTSDLVDVGYPDTF</sequence>
<evidence type="ECO:0000256" key="1">
    <source>
        <dbReference type="ARBA" id="ARBA00023295"/>
    </source>
</evidence>
<dbReference type="InterPro" id="IPR038765">
    <property type="entry name" value="Papain-like_cys_pep_sf"/>
</dbReference>
<comment type="caution">
    <text evidence="5">The sequence shown here is derived from an EMBL/GenBank/DDBJ whole genome shotgun (WGS) entry which is preliminary data.</text>
</comment>
<keyword evidence="1" id="KW-0378">Hydrolase</keyword>
<reference evidence="5" key="1">
    <citation type="submission" date="2023-02" db="EMBL/GenBank/DDBJ databases">
        <title>Actinokineospora globicatena NBRC 15670.</title>
        <authorList>
            <person name="Ichikawa N."/>
            <person name="Sato H."/>
            <person name="Tonouchi N."/>
        </authorList>
    </citation>
    <scope>NUCLEOTIDE SEQUENCE</scope>
    <source>
        <strain evidence="5">NBRC 15670</strain>
    </source>
</reference>
<evidence type="ECO:0000259" key="4">
    <source>
        <dbReference type="PROSITE" id="PS50911"/>
    </source>
</evidence>
<proteinExistence type="predicted"/>
<dbReference type="InterPro" id="IPR003961">
    <property type="entry name" value="FN3_dom"/>
</dbReference>
<keyword evidence="1" id="KW-0326">Glycosidase</keyword>
<feature type="region of interest" description="Disordered" evidence="3">
    <location>
        <begin position="148"/>
        <end position="167"/>
    </location>
</feature>
<evidence type="ECO:0000313" key="6">
    <source>
        <dbReference type="Proteomes" id="UP001165042"/>
    </source>
</evidence>
<organism evidence="5 6">
    <name type="scientific">Actinokineospora globicatena</name>
    <dbReference type="NCBI Taxonomy" id="103729"/>
    <lineage>
        <taxon>Bacteria</taxon>
        <taxon>Bacillati</taxon>
        <taxon>Actinomycetota</taxon>
        <taxon>Actinomycetes</taxon>
        <taxon>Pseudonocardiales</taxon>
        <taxon>Pseudonocardiaceae</taxon>
        <taxon>Actinokineospora</taxon>
    </lineage>
</organism>
<feature type="compositionally biased region" description="Pro residues" evidence="3">
    <location>
        <begin position="152"/>
        <end position="163"/>
    </location>
</feature>
<gene>
    <name evidence="5" type="ORF">Aglo03_12260</name>
</gene>
<dbReference type="AlphaFoldDB" id="A0A9W6V5J2"/>
<dbReference type="PROSITE" id="PS50911">
    <property type="entry name" value="CHAP"/>
    <property type="match status" value="1"/>
</dbReference>
<feature type="domain" description="Peptidase C51" evidence="4">
    <location>
        <begin position="19"/>
        <end position="146"/>
    </location>
</feature>
<dbReference type="Gene3D" id="3.90.1720.10">
    <property type="entry name" value="endopeptidase domain like (from Nostoc punctiforme)"/>
    <property type="match status" value="1"/>
</dbReference>
<dbReference type="SUPFAM" id="SSF49265">
    <property type="entry name" value="Fibronectin type III"/>
    <property type="match status" value="1"/>
</dbReference>
<dbReference type="InterPro" id="IPR013783">
    <property type="entry name" value="Ig-like_fold"/>
</dbReference>
<protein>
    <recommendedName>
        <fullName evidence="4">Peptidase C51 domain-containing protein</fullName>
    </recommendedName>
</protein>
<evidence type="ECO:0000256" key="3">
    <source>
        <dbReference type="SAM" id="MobiDB-lite"/>
    </source>
</evidence>
<dbReference type="GO" id="GO:0000272">
    <property type="term" value="P:polysaccharide catabolic process"/>
    <property type="evidence" value="ECO:0007669"/>
    <property type="project" value="UniProtKB-KW"/>
</dbReference>